<evidence type="ECO:0000256" key="8">
    <source>
        <dbReference type="ARBA" id="ARBA00022801"/>
    </source>
</evidence>
<dbReference type="SMART" id="SM00936">
    <property type="entry name" value="PBP5_C"/>
    <property type="match status" value="1"/>
</dbReference>
<sequence length="395" mass="42848">MSARFPTAPRSLLALVVAATALAVPSVQPRAAEDIVPAIPSEEDAPIALLVDLTSGQTLFSREADRRFVPASITKTMTTFLAFEKLERGEINTQQVVTVSDDAFRKWRRKGSTMFLGRGDRLTVDQLIHGVTTVSANDGSYVLGEAADGSIEAWLAEMNATARRFGMKDSHFGSPNGYPDEGQTWVTANDLVTLARAMIRRHPSKFDHFVGHPEFEYNGITQPNHDPLIGKVKGADGIKTGFTYQAGYGFLGTAERDGRRLVMVVAGSDSGRARNKAAQAFMEWGFAAFDRMVLFGKDERIASAQVQDGSWPSVDLVAPRMIALSVPDNARPDVKLSIRYEGPVRAPIRKGEQIATLHVESASAPAADIPLVAAADIERAGPLQRVVNGVVGWFR</sequence>
<evidence type="ECO:0000256" key="2">
    <source>
        <dbReference type="ARBA" id="ARBA00004752"/>
    </source>
</evidence>
<dbReference type="GO" id="GO:0006508">
    <property type="term" value="P:proteolysis"/>
    <property type="evidence" value="ECO:0007669"/>
    <property type="project" value="UniProtKB-KW"/>
</dbReference>
<comment type="similarity">
    <text evidence="3 15">Belongs to the peptidase S11 family.</text>
</comment>
<dbReference type="GO" id="GO:0009252">
    <property type="term" value="P:peptidoglycan biosynthetic process"/>
    <property type="evidence" value="ECO:0007669"/>
    <property type="project" value="UniProtKB-UniPathway"/>
</dbReference>
<dbReference type="Pfam" id="PF07943">
    <property type="entry name" value="PBP5_C"/>
    <property type="match status" value="1"/>
</dbReference>
<keyword evidence="19" id="KW-1185">Reference proteome</keyword>
<evidence type="ECO:0000256" key="10">
    <source>
        <dbReference type="ARBA" id="ARBA00022984"/>
    </source>
</evidence>
<dbReference type="Proteomes" id="UP000445582">
    <property type="component" value="Unassembled WGS sequence"/>
</dbReference>
<name>A0A844YCJ6_9SPHN</name>
<dbReference type="EC" id="3.4.16.4" evidence="4"/>
<evidence type="ECO:0000256" key="7">
    <source>
        <dbReference type="ARBA" id="ARBA00022729"/>
    </source>
</evidence>
<dbReference type="OrthoDB" id="9795979at2"/>
<dbReference type="InterPro" id="IPR012907">
    <property type="entry name" value="Peptidase_S11_C"/>
</dbReference>
<evidence type="ECO:0000256" key="9">
    <source>
        <dbReference type="ARBA" id="ARBA00022960"/>
    </source>
</evidence>
<dbReference type="SUPFAM" id="SSF69189">
    <property type="entry name" value="Penicillin-binding protein associated domain"/>
    <property type="match status" value="1"/>
</dbReference>
<dbReference type="Gene3D" id="3.40.710.10">
    <property type="entry name" value="DD-peptidase/beta-lactamase superfamily"/>
    <property type="match status" value="1"/>
</dbReference>
<keyword evidence="9" id="KW-0133">Cell shape</keyword>
<dbReference type="SUPFAM" id="SSF56601">
    <property type="entry name" value="beta-lactamase/transpeptidase-like"/>
    <property type="match status" value="1"/>
</dbReference>
<dbReference type="InterPro" id="IPR037167">
    <property type="entry name" value="Peptidase_S11_C_sf"/>
</dbReference>
<evidence type="ECO:0000256" key="4">
    <source>
        <dbReference type="ARBA" id="ARBA00012448"/>
    </source>
</evidence>
<dbReference type="PANTHER" id="PTHR21581:SF6">
    <property type="entry name" value="TRAFFICKING PROTEIN PARTICLE COMPLEX SUBUNIT 12"/>
    <property type="match status" value="1"/>
</dbReference>
<dbReference type="GO" id="GO:0008360">
    <property type="term" value="P:regulation of cell shape"/>
    <property type="evidence" value="ECO:0007669"/>
    <property type="project" value="UniProtKB-KW"/>
</dbReference>
<evidence type="ECO:0000256" key="11">
    <source>
        <dbReference type="ARBA" id="ARBA00023316"/>
    </source>
</evidence>
<keyword evidence="10" id="KW-0573">Peptidoglycan synthesis</keyword>
<comment type="function">
    <text evidence="1">Removes C-terminal D-alanyl residues from sugar-peptide cell wall precursors.</text>
</comment>
<feature type="active site" description="Proton acceptor" evidence="13">
    <location>
        <position position="75"/>
    </location>
</feature>
<feature type="binding site" evidence="14">
    <location>
        <position position="239"/>
    </location>
    <ligand>
        <name>substrate</name>
    </ligand>
</feature>
<dbReference type="GO" id="GO:0009002">
    <property type="term" value="F:serine-type D-Ala-D-Ala carboxypeptidase activity"/>
    <property type="evidence" value="ECO:0007669"/>
    <property type="project" value="UniProtKB-EC"/>
</dbReference>
<feature type="domain" description="Peptidase S11 D-Ala-D-Ala carboxypeptidase A C-terminal" evidence="17">
    <location>
        <begin position="289"/>
        <end position="379"/>
    </location>
</feature>
<dbReference type="AlphaFoldDB" id="A0A844YCJ6"/>
<dbReference type="Pfam" id="PF00768">
    <property type="entry name" value="Peptidase_S11"/>
    <property type="match status" value="1"/>
</dbReference>
<feature type="signal peptide" evidence="16">
    <location>
        <begin position="1"/>
        <end position="23"/>
    </location>
</feature>
<dbReference type="InterPro" id="IPR012338">
    <property type="entry name" value="Beta-lactam/transpept-like"/>
</dbReference>
<keyword evidence="6" id="KW-0645">Protease</keyword>
<accession>A0A844YCJ6</accession>
<evidence type="ECO:0000256" key="3">
    <source>
        <dbReference type="ARBA" id="ARBA00007164"/>
    </source>
</evidence>
<dbReference type="InterPro" id="IPR018044">
    <property type="entry name" value="Peptidase_S11"/>
</dbReference>
<comment type="pathway">
    <text evidence="2">Cell wall biogenesis; peptidoglycan biosynthesis.</text>
</comment>
<evidence type="ECO:0000256" key="12">
    <source>
        <dbReference type="ARBA" id="ARBA00034000"/>
    </source>
</evidence>
<dbReference type="GO" id="GO:0071555">
    <property type="term" value="P:cell wall organization"/>
    <property type="evidence" value="ECO:0007669"/>
    <property type="project" value="UniProtKB-KW"/>
</dbReference>
<evidence type="ECO:0000256" key="16">
    <source>
        <dbReference type="SAM" id="SignalP"/>
    </source>
</evidence>
<evidence type="ECO:0000256" key="1">
    <source>
        <dbReference type="ARBA" id="ARBA00003217"/>
    </source>
</evidence>
<protein>
    <recommendedName>
        <fullName evidence="4">serine-type D-Ala-D-Ala carboxypeptidase</fullName>
        <ecNumber evidence="4">3.4.16.4</ecNumber>
    </recommendedName>
</protein>
<keyword evidence="7 16" id="KW-0732">Signal</keyword>
<gene>
    <name evidence="18" type="ORF">GRI48_01660</name>
</gene>
<dbReference type="PRINTS" id="PR00725">
    <property type="entry name" value="DADACBPTASE1"/>
</dbReference>
<dbReference type="UniPathway" id="UPA00219"/>
<comment type="catalytic activity">
    <reaction evidence="12">
        <text>Preferential cleavage: (Ac)2-L-Lys-D-Ala-|-D-Ala. Also transpeptidation of peptidyl-alanyl moieties that are N-acyl substituents of D-alanine.</text>
        <dbReference type="EC" id="3.4.16.4"/>
    </reaction>
</comment>
<proteinExistence type="inferred from homology"/>
<evidence type="ECO:0000256" key="13">
    <source>
        <dbReference type="PIRSR" id="PIRSR618044-1"/>
    </source>
</evidence>
<evidence type="ECO:0000256" key="14">
    <source>
        <dbReference type="PIRSR" id="PIRSR618044-2"/>
    </source>
</evidence>
<comment type="caution">
    <text evidence="18">The sequence shown here is derived from an EMBL/GenBank/DDBJ whole genome shotgun (WGS) entry which is preliminary data.</text>
</comment>
<dbReference type="InterPro" id="IPR001967">
    <property type="entry name" value="Peptidase_S11_N"/>
</dbReference>
<evidence type="ECO:0000256" key="15">
    <source>
        <dbReference type="RuleBase" id="RU004016"/>
    </source>
</evidence>
<dbReference type="EMBL" id="WTYN01000001">
    <property type="protein sequence ID" value="MXO61707.1"/>
    <property type="molecule type" value="Genomic_DNA"/>
</dbReference>
<evidence type="ECO:0000256" key="6">
    <source>
        <dbReference type="ARBA" id="ARBA00022670"/>
    </source>
</evidence>
<keyword evidence="5 18" id="KW-0121">Carboxypeptidase</keyword>
<feature type="chain" id="PRO_5032448404" description="serine-type D-Ala-D-Ala carboxypeptidase" evidence="16">
    <location>
        <begin position="24"/>
        <end position="395"/>
    </location>
</feature>
<feature type="active site" description="Acyl-ester intermediate" evidence="13">
    <location>
        <position position="72"/>
    </location>
</feature>
<dbReference type="Gene3D" id="2.60.410.10">
    <property type="entry name" value="D-Ala-D-Ala carboxypeptidase, C-terminal domain"/>
    <property type="match status" value="1"/>
</dbReference>
<reference evidence="18 19" key="1">
    <citation type="submission" date="2019-12" db="EMBL/GenBank/DDBJ databases">
        <title>Genomic-based taxomic classification of the family Erythrobacteraceae.</title>
        <authorList>
            <person name="Xu L."/>
        </authorList>
    </citation>
    <scope>NUCLEOTIDE SEQUENCE [LARGE SCALE GENOMIC DNA]</scope>
    <source>
        <strain evidence="18 19">MCCC 1A09965</strain>
    </source>
</reference>
<evidence type="ECO:0000256" key="5">
    <source>
        <dbReference type="ARBA" id="ARBA00022645"/>
    </source>
</evidence>
<dbReference type="InterPro" id="IPR015956">
    <property type="entry name" value="Peniciliin-bd_prot_C_sf"/>
</dbReference>
<keyword evidence="11" id="KW-0961">Cell wall biogenesis/degradation</keyword>
<evidence type="ECO:0000259" key="17">
    <source>
        <dbReference type="SMART" id="SM00936"/>
    </source>
</evidence>
<evidence type="ECO:0000313" key="18">
    <source>
        <dbReference type="EMBL" id="MXO61707.1"/>
    </source>
</evidence>
<evidence type="ECO:0000313" key="19">
    <source>
        <dbReference type="Proteomes" id="UP000445582"/>
    </source>
</evidence>
<feature type="active site" evidence="13">
    <location>
        <position position="135"/>
    </location>
</feature>
<keyword evidence="8" id="KW-0378">Hydrolase</keyword>
<organism evidence="18 19">
    <name type="scientific">Qipengyuania oceanensis</name>
    <dbReference type="NCBI Taxonomy" id="1463597"/>
    <lineage>
        <taxon>Bacteria</taxon>
        <taxon>Pseudomonadati</taxon>
        <taxon>Pseudomonadota</taxon>
        <taxon>Alphaproteobacteria</taxon>
        <taxon>Sphingomonadales</taxon>
        <taxon>Erythrobacteraceae</taxon>
        <taxon>Qipengyuania</taxon>
    </lineage>
</organism>
<dbReference type="PANTHER" id="PTHR21581">
    <property type="entry name" value="D-ALANYL-D-ALANINE CARBOXYPEPTIDASE"/>
    <property type="match status" value="1"/>
</dbReference>